<evidence type="ECO:0000259" key="2">
    <source>
        <dbReference type="PROSITE" id="PS50033"/>
    </source>
</evidence>
<feature type="region of interest" description="Disordered" evidence="1">
    <location>
        <begin position="1"/>
        <end position="57"/>
    </location>
</feature>
<evidence type="ECO:0000313" key="4">
    <source>
        <dbReference type="Proteomes" id="UP001497453"/>
    </source>
</evidence>
<dbReference type="PANTHER" id="PTHR46467">
    <property type="entry name" value="TETHER CONTAINING UBX DOMAIN FOR GLUT4"/>
    <property type="match status" value="1"/>
</dbReference>
<dbReference type="Pfam" id="PF00789">
    <property type="entry name" value="UBX"/>
    <property type="match status" value="1"/>
</dbReference>
<feature type="compositionally biased region" description="Polar residues" evidence="1">
    <location>
        <begin position="1"/>
        <end position="28"/>
    </location>
</feature>
<dbReference type="EMBL" id="OZ037952">
    <property type="protein sequence ID" value="CAL1715722.1"/>
    <property type="molecule type" value="Genomic_DNA"/>
</dbReference>
<dbReference type="SMART" id="SM00166">
    <property type="entry name" value="UBX"/>
    <property type="match status" value="1"/>
</dbReference>
<dbReference type="PANTHER" id="PTHR46467:SF1">
    <property type="entry name" value="TETHER CONTAINING UBX DOMAIN FOR GLUT4"/>
    <property type="match status" value="1"/>
</dbReference>
<evidence type="ECO:0000313" key="3">
    <source>
        <dbReference type="EMBL" id="CAL1715722.1"/>
    </source>
</evidence>
<dbReference type="Gene3D" id="3.10.20.90">
    <property type="entry name" value="Phosphatidylinositol 3-kinase Catalytic Subunit, Chain A, domain 1"/>
    <property type="match status" value="1"/>
</dbReference>
<name>A0ABP1E943_9APHY</name>
<gene>
    <name evidence="3" type="ORF">GFSPODELE1_LOCUS10396</name>
</gene>
<reference evidence="4" key="1">
    <citation type="submission" date="2024-04" db="EMBL/GenBank/DDBJ databases">
        <authorList>
            <person name="Shaw F."/>
            <person name="Minotto A."/>
        </authorList>
    </citation>
    <scope>NUCLEOTIDE SEQUENCE [LARGE SCALE GENOMIC DNA]</scope>
</reference>
<dbReference type="InterPro" id="IPR001012">
    <property type="entry name" value="UBX_dom"/>
</dbReference>
<keyword evidence="4" id="KW-1185">Reference proteome</keyword>
<evidence type="ECO:0000256" key="1">
    <source>
        <dbReference type="SAM" id="MobiDB-lite"/>
    </source>
</evidence>
<protein>
    <recommendedName>
        <fullName evidence="2">UBX domain-containing protein</fullName>
    </recommendedName>
</protein>
<feature type="compositionally biased region" description="Low complexity" evidence="1">
    <location>
        <begin position="214"/>
        <end position="243"/>
    </location>
</feature>
<sequence length="257" mass="27919">MSSPAEHQSASEPTSSVSPAQAIQSPSAQPEKPSFRVYRPPQASTTSPRELPEDYFTPSAADLKAAQASLSARTQALVNAPLRNRAVREAEETAKRAKYPTTTIRVRFPDRTQLEKTFPSTDKIKSVYAFVRECLLEDVKPIKFVIYQTPPKRELRVSDPNVRDLSLFDLHLAPSSVLHLKFMEDSLNHVDVPAPLDASVLALAEELPIPPDPESTSPPASSSSTPSARPVGSSSSSSTSSGPVKVPKWLKLGHGKK</sequence>
<organism evidence="3 4">
    <name type="scientific">Somion occarium</name>
    <dbReference type="NCBI Taxonomy" id="3059160"/>
    <lineage>
        <taxon>Eukaryota</taxon>
        <taxon>Fungi</taxon>
        <taxon>Dikarya</taxon>
        <taxon>Basidiomycota</taxon>
        <taxon>Agaricomycotina</taxon>
        <taxon>Agaricomycetes</taxon>
        <taxon>Polyporales</taxon>
        <taxon>Cerrenaceae</taxon>
        <taxon>Somion</taxon>
    </lineage>
</organism>
<dbReference type="Proteomes" id="UP001497453">
    <property type="component" value="Chromosome 9"/>
</dbReference>
<dbReference type="PROSITE" id="PS50033">
    <property type="entry name" value="UBX"/>
    <property type="match status" value="1"/>
</dbReference>
<dbReference type="InterPro" id="IPR029071">
    <property type="entry name" value="Ubiquitin-like_domsf"/>
</dbReference>
<proteinExistence type="predicted"/>
<dbReference type="SUPFAM" id="SSF54236">
    <property type="entry name" value="Ubiquitin-like"/>
    <property type="match status" value="1"/>
</dbReference>
<feature type="region of interest" description="Disordered" evidence="1">
    <location>
        <begin position="208"/>
        <end position="257"/>
    </location>
</feature>
<feature type="domain" description="UBX" evidence="2">
    <location>
        <begin position="97"/>
        <end position="180"/>
    </location>
</feature>
<accession>A0ABP1E943</accession>